<evidence type="ECO:0000313" key="5">
    <source>
        <dbReference type="EMBL" id="KEZ88033.1"/>
    </source>
</evidence>
<keyword evidence="3" id="KW-0804">Transcription</keyword>
<dbReference type="PANTHER" id="PTHR30363">
    <property type="entry name" value="HTH-TYPE TRANSCRIPTIONAL REGULATOR SRLR-RELATED"/>
    <property type="match status" value="1"/>
</dbReference>
<dbReference type="RefSeq" id="WP_038283891.1">
    <property type="nucleotide sequence ID" value="NZ_JPME01000027.1"/>
</dbReference>
<dbReference type="InterPro" id="IPR036390">
    <property type="entry name" value="WH_DNA-bd_sf"/>
</dbReference>
<dbReference type="PRINTS" id="PR00033">
    <property type="entry name" value="HTHASNC"/>
</dbReference>
<dbReference type="PROSITE" id="PS51000">
    <property type="entry name" value="HTH_DEOR_2"/>
    <property type="match status" value="1"/>
</dbReference>
<dbReference type="EMBL" id="JPME01000027">
    <property type="protein sequence ID" value="KEZ88033.1"/>
    <property type="molecule type" value="Genomic_DNA"/>
</dbReference>
<gene>
    <name evidence="5" type="ORF">IO98_19565</name>
</gene>
<dbReference type="SUPFAM" id="SSF100950">
    <property type="entry name" value="NagB/RpiA/CoA transferase-like"/>
    <property type="match status" value="1"/>
</dbReference>
<dbReference type="GO" id="GO:0003700">
    <property type="term" value="F:DNA-binding transcription factor activity"/>
    <property type="evidence" value="ECO:0007669"/>
    <property type="project" value="InterPro"/>
</dbReference>
<dbReference type="Pfam" id="PF08220">
    <property type="entry name" value="HTH_DeoR"/>
    <property type="match status" value="1"/>
</dbReference>
<dbReference type="InterPro" id="IPR001034">
    <property type="entry name" value="DeoR_HTH"/>
</dbReference>
<dbReference type="InterPro" id="IPR036388">
    <property type="entry name" value="WH-like_DNA-bd_sf"/>
</dbReference>
<sequence>MMMAERQIKILNMIQEDGSVQVEELAKELDVSPMTIRRDLEKLQKEGLIERCHGGAVSKTEVAYADKSVKNHGQKVLIAEKCVEFIREGTTVYLDAGTTTYEIAKRIMDMENMTVITNDLEIALLMKNSKAELILCGGYVQKSTGSTLGYYTTQMIEDFRFDTGFFGAAAISGEYYVLTPTTDKAFLKRQLVKQCRQSFLAVDDSKFNRQGMNRINCLADYTGIITDHEFKEQENAALQKKGVRIISVNQEDFQD</sequence>
<dbReference type="PRINTS" id="PR00037">
    <property type="entry name" value="HTHLACR"/>
</dbReference>
<dbReference type="InterPro" id="IPR000485">
    <property type="entry name" value="AsnC-type_HTH_dom"/>
</dbReference>
<evidence type="ECO:0000313" key="6">
    <source>
        <dbReference type="Proteomes" id="UP000028525"/>
    </source>
</evidence>
<dbReference type="InterPro" id="IPR050313">
    <property type="entry name" value="Carb_Metab_HTH_regulators"/>
</dbReference>
<dbReference type="Proteomes" id="UP000028525">
    <property type="component" value="Unassembled WGS sequence"/>
</dbReference>
<evidence type="ECO:0000256" key="1">
    <source>
        <dbReference type="ARBA" id="ARBA00023015"/>
    </source>
</evidence>
<evidence type="ECO:0000256" key="2">
    <source>
        <dbReference type="ARBA" id="ARBA00023125"/>
    </source>
</evidence>
<dbReference type="OrthoDB" id="9797223at2"/>
<dbReference type="SUPFAM" id="SSF46785">
    <property type="entry name" value="Winged helix' DNA-binding domain"/>
    <property type="match status" value="1"/>
</dbReference>
<comment type="caution">
    <text evidence="5">The sequence shown here is derived from an EMBL/GenBank/DDBJ whole genome shotgun (WGS) entry which is preliminary data.</text>
</comment>
<proteinExistence type="predicted"/>
<protein>
    <submittedName>
        <fullName evidence="5">DeoR faimly transcriptional regulator</fullName>
    </submittedName>
</protein>
<feature type="domain" description="HTH deoR-type" evidence="4">
    <location>
        <begin position="3"/>
        <end position="58"/>
    </location>
</feature>
<evidence type="ECO:0000256" key="3">
    <source>
        <dbReference type="ARBA" id="ARBA00023163"/>
    </source>
</evidence>
<dbReference type="SMART" id="SM01134">
    <property type="entry name" value="DeoRC"/>
    <property type="match status" value="1"/>
</dbReference>
<keyword evidence="2" id="KW-0238">DNA-binding</keyword>
<dbReference type="InterPro" id="IPR014036">
    <property type="entry name" value="DeoR-like_C"/>
</dbReference>
<dbReference type="AlphaFoldDB" id="A0A084JGE9"/>
<dbReference type="PROSITE" id="PS00894">
    <property type="entry name" value="HTH_DEOR_1"/>
    <property type="match status" value="1"/>
</dbReference>
<dbReference type="Gene3D" id="3.40.50.1360">
    <property type="match status" value="1"/>
</dbReference>
<evidence type="ECO:0000259" key="4">
    <source>
        <dbReference type="PROSITE" id="PS51000"/>
    </source>
</evidence>
<accession>A0A084JGE9</accession>
<reference evidence="5 6" key="1">
    <citation type="submission" date="2014-07" db="EMBL/GenBank/DDBJ databases">
        <title>Draft genome of Clostridium celerecrescens 152B isolated from sediments associated with methane hydrate from Krishna Godavari basin.</title>
        <authorList>
            <person name="Honkalas V.S."/>
            <person name="Dabir A.P."/>
            <person name="Arora P."/>
            <person name="Dhakephalkar P.K."/>
        </authorList>
    </citation>
    <scope>NUCLEOTIDE SEQUENCE [LARGE SCALE GENOMIC DNA]</scope>
    <source>
        <strain evidence="5 6">152B</strain>
    </source>
</reference>
<keyword evidence="1" id="KW-0805">Transcription regulation</keyword>
<dbReference type="InterPro" id="IPR018356">
    <property type="entry name" value="Tscrpt_reg_HTH_DeoR_CS"/>
</dbReference>
<dbReference type="Pfam" id="PF00455">
    <property type="entry name" value="DeoRC"/>
    <property type="match status" value="1"/>
</dbReference>
<dbReference type="GO" id="GO:0043565">
    <property type="term" value="F:sequence-specific DNA binding"/>
    <property type="evidence" value="ECO:0007669"/>
    <property type="project" value="InterPro"/>
</dbReference>
<dbReference type="Gene3D" id="1.10.10.10">
    <property type="entry name" value="Winged helix-like DNA-binding domain superfamily/Winged helix DNA-binding domain"/>
    <property type="match status" value="1"/>
</dbReference>
<dbReference type="STRING" id="29354.IO98_19565"/>
<dbReference type="InterPro" id="IPR037171">
    <property type="entry name" value="NagB/RpiA_transferase-like"/>
</dbReference>
<organism evidence="5 6">
    <name type="scientific">Lacrimispora celerecrescens</name>
    <dbReference type="NCBI Taxonomy" id="29354"/>
    <lineage>
        <taxon>Bacteria</taxon>
        <taxon>Bacillati</taxon>
        <taxon>Bacillota</taxon>
        <taxon>Clostridia</taxon>
        <taxon>Lachnospirales</taxon>
        <taxon>Lachnospiraceae</taxon>
        <taxon>Lacrimispora</taxon>
    </lineage>
</organism>
<dbReference type="PANTHER" id="PTHR30363:SF46">
    <property type="entry name" value="LYSR FAMILY TRANSCRIPTIONAL REGULATOR"/>
    <property type="match status" value="1"/>
</dbReference>
<keyword evidence="6" id="KW-1185">Reference proteome</keyword>
<dbReference type="SMART" id="SM00420">
    <property type="entry name" value="HTH_DEOR"/>
    <property type="match status" value="1"/>
</dbReference>
<name>A0A084JGE9_9FIRM</name>